<keyword evidence="2" id="KW-1185">Reference proteome</keyword>
<name>A0ABQ6CCF1_9HYPH</name>
<evidence type="ECO:0000313" key="1">
    <source>
        <dbReference type="EMBL" id="GLS18048.1"/>
    </source>
</evidence>
<dbReference type="Proteomes" id="UP001156882">
    <property type="component" value="Unassembled WGS sequence"/>
</dbReference>
<dbReference type="EMBL" id="BSPC01000008">
    <property type="protein sequence ID" value="GLS18048.1"/>
    <property type="molecule type" value="Genomic_DNA"/>
</dbReference>
<gene>
    <name evidence="1" type="ORF">GCM10007874_10640</name>
</gene>
<protein>
    <submittedName>
        <fullName evidence="1">Uncharacterized protein</fullName>
    </submittedName>
</protein>
<organism evidence="1 2">
    <name type="scientific">Labrys miyagiensis</name>
    <dbReference type="NCBI Taxonomy" id="346912"/>
    <lineage>
        <taxon>Bacteria</taxon>
        <taxon>Pseudomonadati</taxon>
        <taxon>Pseudomonadota</taxon>
        <taxon>Alphaproteobacteria</taxon>
        <taxon>Hyphomicrobiales</taxon>
        <taxon>Xanthobacteraceae</taxon>
        <taxon>Labrys</taxon>
    </lineage>
</organism>
<accession>A0ABQ6CCF1</accession>
<evidence type="ECO:0000313" key="2">
    <source>
        <dbReference type="Proteomes" id="UP001156882"/>
    </source>
</evidence>
<comment type="caution">
    <text evidence="1">The sequence shown here is derived from an EMBL/GenBank/DDBJ whole genome shotgun (WGS) entry which is preliminary data.</text>
</comment>
<proteinExistence type="predicted"/>
<sequence>MPLPQGAKDRIKIRAAFLWVQADRLGSVAALASEAQLAALRIYTANEYLAPIQDKLLAALNRVFQKRPEKAAGA</sequence>
<reference evidence="2" key="1">
    <citation type="journal article" date="2019" name="Int. J. Syst. Evol. Microbiol.">
        <title>The Global Catalogue of Microorganisms (GCM) 10K type strain sequencing project: providing services to taxonomists for standard genome sequencing and annotation.</title>
        <authorList>
            <consortium name="The Broad Institute Genomics Platform"/>
            <consortium name="The Broad Institute Genome Sequencing Center for Infectious Disease"/>
            <person name="Wu L."/>
            <person name="Ma J."/>
        </authorList>
    </citation>
    <scope>NUCLEOTIDE SEQUENCE [LARGE SCALE GENOMIC DNA]</scope>
    <source>
        <strain evidence="2">NBRC 101365</strain>
    </source>
</reference>